<proteinExistence type="predicted"/>
<name>A0A066Z6L6_9ACTN</name>
<protein>
    <recommendedName>
        <fullName evidence="4">DUF4304 domain-containing protein</fullName>
    </recommendedName>
</protein>
<evidence type="ECO:0000313" key="2">
    <source>
        <dbReference type="EMBL" id="KDN87884.1"/>
    </source>
</evidence>
<dbReference type="eggNOG" id="ENOG503162J">
    <property type="taxonomic scope" value="Bacteria"/>
</dbReference>
<evidence type="ECO:0000313" key="3">
    <source>
        <dbReference type="Proteomes" id="UP000027178"/>
    </source>
</evidence>
<dbReference type="AlphaFoldDB" id="A0A066Z6L6"/>
<accession>A0A066Z6L6</accession>
<evidence type="ECO:0008006" key="4">
    <source>
        <dbReference type="Google" id="ProtNLM"/>
    </source>
</evidence>
<feature type="region of interest" description="Disordered" evidence="1">
    <location>
        <begin position="200"/>
        <end position="225"/>
    </location>
</feature>
<comment type="caution">
    <text evidence="2">The sequence shown here is derived from an EMBL/GenBank/DDBJ whole genome shotgun (WGS) entry which is preliminary data.</text>
</comment>
<sequence length="225" mass="24576">MPGMAATSPATRLVTAAAREVLRPLGLKQRGRSRIWIDDHGWWLGVVEFQPSSWSQGSYLNVGAMWLWQDADRLEFHQGGREAGHEPYEDEAQFAPLATALARAAAVEVAGYRARFATLAATAQDLAARPARRGNLWDNYHAGIAAGLVGDVPTARDRLARAAQQLSGTDIPWMVEAHRTARQLRETAEDTGALRRWAAERTASGRQKLKLGPPPAGLPEELRGP</sequence>
<dbReference type="Proteomes" id="UP000027178">
    <property type="component" value="Unassembled WGS sequence"/>
</dbReference>
<dbReference type="EMBL" id="JNBY01000014">
    <property type="protein sequence ID" value="KDN87884.1"/>
    <property type="molecule type" value="Genomic_DNA"/>
</dbReference>
<organism evidence="2 3">
    <name type="scientific">Kitasatospora cheerisanensis KCTC 2395</name>
    <dbReference type="NCBI Taxonomy" id="1348663"/>
    <lineage>
        <taxon>Bacteria</taxon>
        <taxon>Bacillati</taxon>
        <taxon>Actinomycetota</taxon>
        <taxon>Actinomycetes</taxon>
        <taxon>Kitasatosporales</taxon>
        <taxon>Streptomycetaceae</taxon>
        <taxon>Kitasatospora</taxon>
    </lineage>
</organism>
<evidence type="ECO:0000256" key="1">
    <source>
        <dbReference type="SAM" id="MobiDB-lite"/>
    </source>
</evidence>
<dbReference type="PATRIC" id="fig|1348663.4.peg.276"/>
<gene>
    <name evidence="2" type="ORF">KCH_02970</name>
</gene>
<keyword evidence="3" id="KW-1185">Reference proteome</keyword>
<dbReference type="HOGENOM" id="CLU_109338_0_0_11"/>
<reference evidence="2 3" key="1">
    <citation type="submission" date="2014-05" db="EMBL/GenBank/DDBJ databases">
        <title>Draft Genome Sequence of Kitasatospora cheerisanensis KCTC 2395.</title>
        <authorList>
            <person name="Nam D.H."/>
        </authorList>
    </citation>
    <scope>NUCLEOTIDE SEQUENCE [LARGE SCALE GENOMIC DNA]</scope>
    <source>
        <strain evidence="2 3">KCTC 2395</strain>
    </source>
</reference>